<dbReference type="EMBL" id="FN869859">
    <property type="protein sequence ID" value="CCC80947.1"/>
    <property type="molecule type" value="Genomic_DNA"/>
</dbReference>
<dbReference type="GO" id="GO:0008757">
    <property type="term" value="F:S-adenosylmethionine-dependent methyltransferase activity"/>
    <property type="evidence" value="ECO:0007669"/>
    <property type="project" value="InterPro"/>
</dbReference>
<sequence length="211" mass="24059">MELRQRGEFGRMLVELARRQGLLTKDCEIKMVKRPRDPESALIADFLKLYDWLVDNACKLASADRISDVVSEDTAYRLYVQLLNKEAYRAFRRSLYAGLEVPRWGRVLLLGAGLIEPANFVEAAQMLGVRPDFAVQEVDREICEELMRLSSSYNYTVYCGYDIGESFDGVVVQNVLHWAEDPQRVLIEARRLGRRMLCSQGVIEGASVGFL</sequence>
<evidence type="ECO:0000313" key="2">
    <source>
        <dbReference type="EMBL" id="CCC80947.1"/>
    </source>
</evidence>
<dbReference type="AlphaFoldDB" id="G4RN03"/>
<dbReference type="PATRIC" id="fig|768679.9.peg.287"/>
<dbReference type="KEGG" id="ttn:TTX_0271"/>
<dbReference type="PaxDb" id="768679-TTX_0271"/>
<feature type="domain" description="Methyltransferase type 11" evidence="1">
    <location>
        <begin position="165"/>
        <end position="192"/>
    </location>
</feature>
<organism evidence="2 3">
    <name type="scientific">Thermoproteus tenax (strain ATCC 35583 / DSM 2078 / JCM 9277 / NBRC 100435 / Kra 1)</name>
    <dbReference type="NCBI Taxonomy" id="768679"/>
    <lineage>
        <taxon>Archaea</taxon>
        <taxon>Thermoproteota</taxon>
        <taxon>Thermoprotei</taxon>
        <taxon>Thermoproteales</taxon>
        <taxon>Thermoproteaceae</taxon>
        <taxon>Thermoproteus</taxon>
    </lineage>
</organism>
<reference evidence="2 3" key="1">
    <citation type="journal article" date="2011" name="PLoS ONE">
        <title>The complete genome sequence of Thermoproteus tenax: a physiologically versatile member of the Crenarchaeota.</title>
        <authorList>
            <person name="Siebers B."/>
            <person name="Zaparty M."/>
            <person name="Raddatz G."/>
            <person name="Tjaden B."/>
            <person name="Albers S.V."/>
            <person name="Bell S.D."/>
            <person name="Blombach F."/>
            <person name="Kletzin A."/>
            <person name="Kyrpides N."/>
            <person name="Lanz C."/>
            <person name="Plagens A."/>
            <person name="Rampp M."/>
            <person name="Rosinus A."/>
            <person name="von Jan M."/>
            <person name="Makarova K.S."/>
            <person name="Klenk H.P."/>
            <person name="Schuster S.C."/>
            <person name="Hensel R."/>
        </authorList>
    </citation>
    <scope>NUCLEOTIDE SEQUENCE [LARGE SCALE GENOMIC DNA]</scope>
    <source>
        <strain evidence="3">ATCC 35583 / DSM 2078 / JCM 9277 / NBRC 100435 / Kra 1</strain>
    </source>
</reference>
<evidence type="ECO:0000313" key="3">
    <source>
        <dbReference type="Proteomes" id="UP000002654"/>
    </source>
</evidence>
<gene>
    <name evidence="2" type="ordered locus">TTX_0271</name>
</gene>
<dbReference type="Proteomes" id="UP000002654">
    <property type="component" value="Chromosome"/>
</dbReference>
<dbReference type="Gene3D" id="3.40.50.150">
    <property type="entry name" value="Vaccinia Virus protein VP39"/>
    <property type="match status" value="1"/>
</dbReference>
<dbReference type="eggNOG" id="arCOG03761">
    <property type="taxonomic scope" value="Archaea"/>
</dbReference>
<dbReference type="InterPro" id="IPR029063">
    <property type="entry name" value="SAM-dependent_MTases_sf"/>
</dbReference>
<evidence type="ECO:0000259" key="1">
    <source>
        <dbReference type="Pfam" id="PF08241"/>
    </source>
</evidence>
<dbReference type="Pfam" id="PF08241">
    <property type="entry name" value="Methyltransf_11"/>
    <property type="match status" value="1"/>
</dbReference>
<accession>G4RN03</accession>
<protein>
    <recommendedName>
        <fullName evidence="1">Methyltransferase type 11 domain-containing protein</fullName>
    </recommendedName>
</protein>
<proteinExistence type="predicted"/>
<keyword evidence="3" id="KW-1185">Reference proteome</keyword>
<name>G4RN03_THETK</name>
<dbReference type="HOGENOM" id="CLU_1302688_0_0_2"/>
<dbReference type="InterPro" id="IPR013216">
    <property type="entry name" value="Methyltransf_11"/>
</dbReference>
<dbReference type="SUPFAM" id="SSF53335">
    <property type="entry name" value="S-adenosyl-L-methionine-dependent methyltransferases"/>
    <property type="match status" value="1"/>
</dbReference>